<dbReference type="VEuPathDB" id="TriTrypDB:TcBrA4_0010860"/>
<dbReference type="InterPro" id="IPR009944">
    <property type="entry name" value="Amastin"/>
</dbReference>
<proteinExistence type="predicted"/>
<dbReference type="EMBL" id="PRFA01000032">
    <property type="protein sequence ID" value="PWU93311.1"/>
    <property type="molecule type" value="Genomic_DNA"/>
</dbReference>
<dbReference type="VEuPathDB" id="TriTrypDB:TcG_07384"/>
<comment type="caution">
    <text evidence="2">The sequence shown here is derived from an EMBL/GenBank/DDBJ whole genome shotgun (WGS) entry which is preliminary data.</text>
</comment>
<keyword evidence="1" id="KW-1133">Transmembrane helix</keyword>
<feature type="transmembrane region" description="Helical" evidence="1">
    <location>
        <begin position="152"/>
        <end position="173"/>
    </location>
</feature>
<dbReference type="AlphaFoldDB" id="A0A2V2VA87"/>
<accession>A0A2V2VA87</accession>
<dbReference type="VEuPathDB" id="TriTrypDB:C4B63_32g226"/>
<dbReference type="VEuPathDB" id="TriTrypDB:TcCLB.511071.40"/>
<reference evidence="2 5" key="1">
    <citation type="journal article" date="2018" name="Microb. Genom.">
        <title>Expanding an expanded genome: long-read sequencing of Trypanosoma cruzi.</title>
        <authorList>
            <person name="Berna L."/>
            <person name="Rodriguez M."/>
            <person name="Chiribao M.L."/>
            <person name="Parodi-Talice A."/>
            <person name="Pita S."/>
            <person name="Rijo G."/>
            <person name="Alvarez-Valin F."/>
            <person name="Robello C."/>
        </authorList>
    </citation>
    <scope>NUCLEOTIDE SEQUENCE [LARGE SCALE GENOMIC DNA]</scope>
    <source>
        <strain evidence="2 5">Dm28c</strain>
    </source>
</reference>
<evidence type="ECO:0000313" key="3">
    <source>
        <dbReference type="EMBL" id="PWU93311.1"/>
    </source>
</evidence>
<dbReference type="VEuPathDB" id="TriTrypDB:TcCLB.511903.50"/>
<dbReference type="Proteomes" id="UP000246121">
    <property type="component" value="Unassembled WGS sequence"/>
</dbReference>
<keyword evidence="1" id="KW-0812">Transmembrane</keyword>
<dbReference type="PANTHER" id="PTHR33297:SF4">
    <property type="entry name" value="AMASTIN"/>
    <property type="match status" value="1"/>
</dbReference>
<organism evidence="2 5">
    <name type="scientific">Trypanosoma cruzi</name>
    <dbReference type="NCBI Taxonomy" id="5693"/>
    <lineage>
        <taxon>Eukaryota</taxon>
        <taxon>Discoba</taxon>
        <taxon>Euglenozoa</taxon>
        <taxon>Kinetoplastea</taxon>
        <taxon>Metakinetoplastina</taxon>
        <taxon>Trypanosomatida</taxon>
        <taxon>Trypanosomatidae</taxon>
        <taxon>Trypanosoma</taxon>
        <taxon>Schizotrypanum</taxon>
    </lineage>
</organism>
<dbReference type="EMBL" id="PRFA01000032">
    <property type="protein sequence ID" value="PWU93312.1"/>
    <property type="molecule type" value="Genomic_DNA"/>
</dbReference>
<dbReference type="PANTHER" id="PTHR33297">
    <property type="entry name" value="AMASTIN-LIKE SURFACE PROTEIN-LIKE PROTEIN-RELATED"/>
    <property type="match status" value="1"/>
</dbReference>
<sequence length="194" mass="21479">MSKVGAILYGVVSFTALLLMLTGTPLDQFRPRENPLPLTDPCVTLWGGKMHCSSTEYVVSGTDVIHECYAVLELFRVAEAFSIVSIALLLAATILGVLSHLYKKSLRTLTNVLLVCGMVTVGIVWGLMVHVYKEEIGNCIITPFRTYFKFGHGFGLIVASWSLTFFAVVFLNLPYGSRLQHSCDVGDQQMHVFR</sequence>
<feature type="transmembrane region" description="Helical" evidence="1">
    <location>
        <begin position="80"/>
        <end position="102"/>
    </location>
</feature>
<dbReference type="Pfam" id="PF07344">
    <property type="entry name" value="Amastin"/>
    <property type="match status" value="1"/>
</dbReference>
<name>A0A2V2VA87_TRYCR</name>
<dbReference type="VEuPathDB" id="TriTrypDB:C3747_42g183"/>
<dbReference type="VEuPathDB" id="TriTrypDB:C4B63_32g227"/>
<dbReference type="VEuPathDB" id="TriTrypDB:TcCL_NonESM05507"/>
<evidence type="ECO:0000313" key="2">
    <source>
        <dbReference type="EMBL" id="PWU93310.1"/>
    </source>
</evidence>
<feature type="transmembrane region" description="Helical" evidence="1">
    <location>
        <begin position="7"/>
        <end position="26"/>
    </location>
</feature>
<evidence type="ECO:0000256" key="1">
    <source>
        <dbReference type="SAM" id="Phobius"/>
    </source>
</evidence>
<evidence type="ECO:0000313" key="4">
    <source>
        <dbReference type="EMBL" id="PWU93312.1"/>
    </source>
</evidence>
<evidence type="ECO:0000313" key="5">
    <source>
        <dbReference type="Proteomes" id="UP000246121"/>
    </source>
</evidence>
<keyword evidence="1" id="KW-0472">Membrane</keyword>
<protein>
    <submittedName>
        <fullName evidence="2">Putative amastin</fullName>
    </submittedName>
</protein>
<dbReference type="Gene3D" id="1.20.140.150">
    <property type="match status" value="1"/>
</dbReference>
<dbReference type="VEuPathDB" id="TriTrypDB:BCY84_05024"/>
<dbReference type="VEuPathDB" id="TriTrypDB:C4B63_32g228"/>
<dbReference type="EMBL" id="PRFA01000032">
    <property type="protein sequence ID" value="PWU93310.1"/>
    <property type="molecule type" value="Genomic_DNA"/>
</dbReference>
<gene>
    <name evidence="4" type="ORF">C4B63_32g226</name>
    <name evidence="3" type="ORF">C4B63_32g227</name>
    <name evidence="2" type="ORF">C4B63_32g228</name>
</gene>
<feature type="transmembrane region" description="Helical" evidence="1">
    <location>
        <begin position="109"/>
        <end position="132"/>
    </location>
</feature>
<dbReference type="VEuPathDB" id="TriTrypDB:TcYC6_0083780"/>